<gene>
    <name evidence="2" type="ORF">EG68_11477</name>
</gene>
<dbReference type="OrthoDB" id="5825849at2759"/>
<comment type="caution">
    <text evidence="2">The sequence shown here is derived from an EMBL/GenBank/DDBJ whole genome shotgun (WGS) entry which is preliminary data.</text>
</comment>
<dbReference type="Proteomes" id="UP000822476">
    <property type="component" value="Unassembled WGS sequence"/>
</dbReference>
<dbReference type="InterPro" id="IPR033620">
    <property type="entry name" value="Ribosomal_mS37_met"/>
</dbReference>
<dbReference type="SUPFAM" id="SSF47072">
    <property type="entry name" value="Cysteine alpha-hairpin motif"/>
    <property type="match status" value="1"/>
</dbReference>
<evidence type="ECO:0000313" key="3">
    <source>
        <dbReference type="Proteomes" id="UP000822476"/>
    </source>
</evidence>
<organism evidence="2 3">
    <name type="scientific">Paragonimus skrjabini miyazakii</name>
    <dbReference type="NCBI Taxonomy" id="59628"/>
    <lineage>
        <taxon>Eukaryota</taxon>
        <taxon>Metazoa</taxon>
        <taxon>Spiralia</taxon>
        <taxon>Lophotrochozoa</taxon>
        <taxon>Platyhelminthes</taxon>
        <taxon>Trematoda</taxon>
        <taxon>Digenea</taxon>
        <taxon>Plagiorchiida</taxon>
        <taxon>Troglotremata</taxon>
        <taxon>Troglotrematidae</taxon>
        <taxon>Paragonimus</taxon>
    </lineage>
</organism>
<dbReference type="PROSITE" id="PS51808">
    <property type="entry name" value="CHCH"/>
    <property type="match status" value="1"/>
</dbReference>
<evidence type="ECO:0000313" key="2">
    <source>
        <dbReference type="EMBL" id="KAF7234495.1"/>
    </source>
</evidence>
<name>A0A8S9YL05_9TREM</name>
<reference evidence="2" key="1">
    <citation type="submission" date="2019-07" db="EMBL/GenBank/DDBJ databases">
        <title>Annotation for the trematode Paragonimus miyazaki's.</title>
        <authorList>
            <person name="Choi Y.-J."/>
        </authorList>
    </citation>
    <scope>NUCLEOTIDE SEQUENCE</scope>
    <source>
        <strain evidence="2">Japan</strain>
    </source>
</reference>
<dbReference type="InterPro" id="IPR009069">
    <property type="entry name" value="Cys_alpha_HP_mot_SF"/>
</dbReference>
<keyword evidence="3" id="KW-1185">Reference proteome</keyword>
<dbReference type="Gene3D" id="1.10.287.1130">
    <property type="entry name" value="CytochromE C oxidase copper chaperone"/>
    <property type="match status" value="1"/>
</dbReference>
<sequence length="147" mass="17316">MKLSNACQRLYRRSTTRFPYMEHYKYDYYREPVLKNKVSGKDEKEPRTLFVLALFSTSSDHLLGAVCVEEMMLMLNCLKTNDFDEKPCTQLIDTFNQCVQMAERQRRKNKELRKTGTFESSEDIDATSKRLPASQVTKLLQRFPEPK</sequence>
<proteinExistence type="predicted"/>
<feature type="region of interest" description="Disordered" evidence="1">
    <location>
        <begin position="106"/>
        <end position="127"/>
    </location>
</feature>
<accession>A0A8S9YL05</accession>
<dbReference type="GO" id="GO:0005654">
    <property type="term" value="C:nucleoplasm"/>
    <property type="evidence" value="ECO:0007669"/>
    <property type="project" value="TreeGrafter"/>
</dbReference>
<dbReference type="AlphaFoldDB" id="A0A8S9YL05"/>
<evidence type="ECO:0000256" key="1">
    <source>
        <dbReference type="SAM" id="MobiDB-lite"/>
    </source>
</evidence>
<dbReference type="PANTHER" id="PTHR31278:SF2">
    <property type="entry name" value="SMALL RIBOSOMAL SUBUNIT PROTEIN MS37"/>
    <property type="match status" value="1"/>
</dbReference>
<dbReference type="GO" id="GO:0003723">
    <property type="term" value="F:RNA binding"/>
    <property type="evidence" value="ECO:0007669"/>
    <property type="project" value="TreeGrafter"/>
</dbReference>
<protein>
    <submittedName>
        <fullName evidence="2">Coiled coil helix coiled coil helix</fullName>
    </submittedName>
</protein>
<dbReference type="GO" id="GO:0032543">
    <property type="term" value="P:mitochondrial translation"/>
    <property type="evidence" value="ECO:0007669"/>
    <property type="project" value="InterPro"/>
</dbReference>
<dbReference type="EMBL" id="JTDE01009258">
    <property type="protein sequence ID" value="KAF7234495.1"/>
    <property type="molecule type" value="Genomic_DNA"/>
</dbReference>
<dbReference type="GO" id="GO:0005761">
    <property type="term" value="C:mitochondrial ribosome"/>
    <property type="evidence" value="ECO:0007669"/>
    <property type="project" value="InterPro"/>
</dbReference>
<dbReference type="PANTHER" id="PTHR31278">
    <property type="entry name" value="CHCHD1"/>
    <property type="match status" value="1"/>
</dbReference>